<protein>
    <submittedName>
        <fullName evidence="1">Uncharacterized protein</fullName>
    </submittedName>
</protein>
<dbReference type="EMBL" id="UOFJ01000048">
    <property type="protein sequence ID" value="VAW61666.1"/>
    <property type="molecule type" value="Genomic_DNA"/>
</dbReference>
<evidence type="ECO:0000313" key="1">
    <source>
        <dbReference type="EMBL" id="VAW61666.1"/>
    </source>
</evidence>
<dbReference type="AlphaFoldDB" id="A0A3B0XZU4"/>
<accession>A0A3B0XZU4</accession>
<name>A0A3B0XZU4_9ZZZZ</name>
<gene>
    <name evidence="1" type="ORF">MNBD_GAMMA10-1125</name>
</gene>
<reference evidence="1" key="1">
    <citation type="submission" date="2018-06" db="EMBL/GenBank/DDBJ databases">
        <authorList>
            <person name="Zhirakovskaya E."/>
        </authorList>
    </citation>
    <scope>NUCLEOTIDE SEQUENCE</scope>
</reference>
<sequence length="34" mass="3518">MNALSLTERSAATLLSAVLIIDQTVDGSTGIVEQ</sequence>
<organism evidence="1">
    <name type="scientific">hydrothermal vent metagenome</name>
    <dbReference type="NCBI Taxonomy" id="652676"/>
    <lineage>
        <taxon>unclassified sequences</taxon>
        <taxon>metagenomes</taxon>
        <taxon>ecological metagenomes</taxon>
    </lineage>
</organism>
<proteinExistence type="predicted"/>